<dbReference type="InterPro" id="IPR052717">
    <property type="entry name" value="Vacuolar_transposase_reg"/>
</dbReference>
<dbReference type="GO" id="GO:0005634">
    <property type="term" value="C:nucleus"/>
    <property type="evidence" value="ECO:0007669"/>
    <property type="project" value="TreeGrafter"/>
</dbReference>
<evidence type="ECO:0000313" key="3">
    <source>
        <dbReference type="Proteomes" id="UP000324222"/>
    </source>
</evidence>
<dbReference type="OrthoDB" id="6373986at2759"/>
<evidence type="ECO:0000259" key="1">
    <source>
        <dbReference type="Pfam" id="PF05699"/>
    </source>
</evidence>
<name>A0A5B7H3D8_PORTR</name>
<evidence type="ECO:0000313" key="2">
    <source>
        <dbReference type="EMBL" id="MPC64469.1"/>
    </source>
</evidence>
<feature type="domain" description="HAT C-terminal dimerisation" evidence="1">
    <location>
        <begin position="170"/>
        <end position="224"/>
    </location>
</feature>
<dbReference type="PANTHER" id="PTHR46169">
    <property type="entry name" value="DNA REPLICATION-RELATED ELEMENT FACTOR, ISOFORM A"/>
    <property type="match status" value="1"/>
</dbReference>
<sequence length="267" mass="29822">MLTTEELAIVTDLVVVLSPFEDATNEVSGDKYMTASTVLPIVNCLHNTVAEASFVNEDIMALNDALLDQIVWRLLPLEDNYLLASATILDPRFKMVHFRSPMRSSKVLQWISREMRAVVNGNPYEDSNTQQRKVERPCVFGSLWNIHDRLTKQEAAAVELPGSSDELHPELKLYLKMPKVDRTQCPLKLWLDLEKSFPILARLAFKYLTVMGSSVASDSVVSHLNTTASDGGLFPPRCPTLTSQEGCTPFDPSFRLEWGLCPPGSPI</sequence>
<dbReference type="AlphaFoldDB" id="A0A5B7H3D8"/>
<dbReference type="GO" id="GO:0046983">
    <property type="term" value="F:protein dimerization activity"/>
    <property type="evidence" value="ECO:0007669"/>
    <property type="project" value="InterPro"/>
</dbReference>
<dbReference type="GO" id="GO:0006357">
    <property type="term" value="P:regulation of transcription by RNA polymerase II"/>
    <property type="evidence" value="ECO:0007669"/>
    <property type="project" value="TreeGrafter"/>
</dbReference>
<dbReference type="Proteomes" id="UP000324222">
    <property type="component" value="Unassembled WGS sequence"/>
</dbReference>
<dbReference type="SUPFAM" id="SSF53098">
    <property type="entry name" value="Ribonuclease H-like"/>
    <property type="match status" value="1"/>
</dbReference>
<dbReference type="EMBL" id="VSRR010022141">
    <property type="protein sequence ID" value="MPC64469.1"/>
    <property type="molecule type" value="Genomic_DNA"/>
</dbReference>
<proteinExistence type="predicted"/>
<keyword evidence="3" id="KW-1185">Reference proteome</keyword>
<dbReference type="InterPro" id="IPR012337">
    <property type="entry name" value="RNaseH-like_sf"/>
</dbReference>
<gene>
    <name evidence="2" type="ORF">E2C01_058586</name>
</gene>
<protein>
    <recommendedName>
        <fullName evidence="1">HAT C-terminal dimerisation domain-containing protein</fullName>
    </recommendedName>
</protein>
<reference evidence="2 3" key="1">
    <citation type="submission" date="2019-05" db="EMBL/GenBank/DDBJ databases">
        <title>Another draft genome of Portunus trituberculatus and its Hox gene families provides insights of decapod evolution.</title>
        <authorList>
            <person name="Jeong J.-H."/>
            <person name="Song I."/>
            <person name="Kim S."/>
            <person name="Choi T."/>
            <person name="Kim D."/>
            <person name="Ryu S."/>
            <person name="Kim W."/>
        </authorList>
    </citation>
    <scope>NUCLEOTIDE SEQUENCE [LARGE SCALE GENOMIC DNA]</scope>
    <source>
        <tissue evidence="2">Muscle</tissue>
    </source>
</reference>
<comment type="caution">
    <text evidence="2">The sequence shown here is derived from an EMBL/GenBank/DDBJ whole genome shotgun (WGS) entry which is preliminary data.</text>
</comment>
<dbReference type="Pfam" id="PF05699">
    <property type="entry name" value="Dimer_Tnp_hAT"/>
    <property type="match status" value="1"/>
</dbReference>
<dbReference type="InterPro" id="IPR008906">
    <property type="entry name" value="HATC_C_dom"/>
</dbReference>
<dbReference type="PANTHER" id="PTHR46169:SF15">
    <property type="entry name" value="INNER CENTROMERE PROTEIN A-LIKE ISOFORM X1-RELATED"/>
    <property type="match status" value="1"/>
</dbReference>
<accession>A0A5B7H3D8</accession>
<organism evidence="2 3">
    <name type="scientific">Portunus trituberculatus</name>
    <name type="common">Swimming crab</name>
    <name type="synonym">Neptunus trituberculatus</name>
    <dbReference type="NCBI Taxonomy" id="210409"/>
    <lineage>
        <taxon>Eukaryota</taxon>
        <taxon>Metazoa</taxon>
        <taxon>Ecdysozoa</taxon>
        <taxon>Arthropoda</taxon>
        <taxon>Crustacea</taxon>
        <taxon>Multicrustacea</taxon>
        <taxon>Malacostraca</taxon>
        <taxon>Eumalacostraca</taxon>
        <taxon>Eucarida</taxon>
        <taxon>Decapoda</taxon>
        <taxon>Pleocyemata</taxon>
        <taxon>Brachyura</taxon>
        <taxon>Eubrachyura</taxon>
        <taxon>Portunoidea</taxon>
        <taxon>Portunidae</taxon>
        <taxon>Portuninae</taxon>
        <taxon>Portunus</taxon>
    </lineage>
</organism>